<name>A0ABU1K5T3_9FLAO</name>
<evidence type="ECO:0000313" key="2">
    <source>
        <dbReference type="Proteomes" id="UP001257659"/>
    </source>
</evidence>
<dbReference type="EMBL" id="JAVDQA010000004">
    <property type="protein sequence ID" value="MDR6300980.1"/>
    <property type="molecule type" value="Genomic_DNA"/>
</dbReference>
<protein>
    <recommendedName>
        <fullName evidence="3">PH domain-containing protein</fullName>
    </recommendedName>
</protein>
<accession>A0ABU1K5T3</accession>
<keyword evidence="2" id="KW-1185">Reference proteome</keyword>
<organism evidence="1 2">
    <name type="scientific">Mesonia maritima</name>
    <dbReference type="NCBI Taxonomy" id="1793873"/>
    <lineage>
        <taxon>Bacteria</taxon>
        <taxon>Pseudomonadati</taxon>
        <taxon>Bacteroidota</taxon>
        <taxon>Flavobacteriia</taxon>
        <taxon>Flavobacteriales</taxon>
        <taxon>Flavobacteriaceae</taxon>
        <taxon>Mesonia</taxon>
    </lineage>
</organism>
<evidence type="ECO:0008006" key="3">
    <source>
        <dbReference type="Google" id="ProtNLM"/>
    </source>
</evidence>
<proteinExistence type="predicted"/>
<dbReference type="RefSeq" id="WP_309727918.1">
    <property type="nucleotide sequence ID" value="NZ_JAVDQA010000004.1"/>
</dbReference>
<sequence>MNSNLEKINETKSFFIKKDLLELQHWLTKLEENHQELDYVQVIHQQIIQDTETAYSLQQERRKNTLALASLCKYEQQLKKVLEYSYEVYDLDLAHQHEKKRVEFINTDKSFFAFKISFYKKLSKYNIR</sequence>
<dbReference type="Proteomes" id="UP001257659">
    <property type="component" value="Unassembled WGS sequence"/>
</dbReference>
<comment type="caution">
    <text evidence="1">The sequence shown here is derived from an EMBL/GenBank/DDBJ whole genome shotgun (WGS) entry which is preliminary data.</text>
</comment>
<gene>
    <name evidence="1" type="ORF">GGR31_001627</name>
</gene>
<reference evidence="1 2" key="1">
    <citation type="submission" date="2023-07" db="EMBL/GenBank/DDBJ databases">
        <title>Genomic Encyclopedia of Type Strains, Phase IV (KMG-IV): sequencing the most valuable type-strain genomes for metagenomic binning, comparative biology and taxonomic classification.</title>
        <authorList>
            <person name="Goeker M."/>
        </authorList>
    </citation>
    <scope>NUCLEOTIDE SEQUENCE [LARGE SCALE GENOMIC DNA]</scope>
    <source>
        <strain evidence="1 2">DSM 102814</strain>
    </source>
</reference>
<evidence type="ECO:0000313" key="1">
    <source>
        <dbReference type="EMBL" id="MDR6300980.1"/>
    </source>
</evidence>